<evidence type="ECO:0000259" key="2">
    <source>
        <dbReference type="Pfam" id="PF01910"/>
    </source>
</evidence>
<dbReference type="RefSeq" id="WP_060777028.1">
    <property type="nucleotide sequence ID" value="NZ_CP014159.1"/>
</dbReference>
<dbReference type="EMBL" id="PKGZ01000002">
    <property type="protein sequence ID" value="PKY91717.1"/>
    <property type="molecule type" value="Genomic_DNA"/>
</dbReference>
<keyword evidence="4" id="KW-1185">Reference proteome</keyword>
<dbReference type="PANTHER" id="PTHR33777:SF1">
    <property type="entry name" value="UPF0045 PROTEIN ECM15"/>
    <property type="match status" value="1"/>
</dbReference>
<comment type="caution">
    <text evidence="3">The sequence shown here is derived from an EMBL/GenBank/DDBJ whole genome shotgun (WGS) entry which is preliminary data.</text>
</comment>
<sequence>MHCSIALQILPQYVDEKKLLEVVDKVIRYLESQVSPENITVSPFETTLQGDYDDLMALLKKAIQLAGEDGVEIFANVKVSYCEKGDVLTIEDKLSPYRD</sequence>
<dbReference type="Gene3D" id="3.30.70.930">
    <property type="match status" value="1"/>
</dbReference>
<organism evidence="3 4">
    <name type="scientific">Aerococcus christensenii</name>
    <dbReference type="NCBI Taxonomy" id="87541"/>
    <lineage>
        <taxon>Bacteria</taxon>
        <taxon>Bacillati</taxon>
        <taxon>Bacillota</taxon>
        <taxon>Bacilli</taxon>
        <taxon>Lactobacillales</taxon>
        <taxon>Aerococcaceae</taxon>
        <taxon>Aerococcus</taxon>
    </lineage>
</organism>
<dbReference type="AlphaFoldDB" id="A0A0X8F8L6"/>
<reference evidence="3 4" key="1">
    <citation type="submission" date="2017-12" db="EMBL/GenBank/DDBJ databases">
        <title>Phylogenetic diversity of female urinary microbiome.</title>
        <authorList>
            <person name="Thomas-White K."/>
            <person name="Wolfe A.J."/>
        </authorList>
    </citation>
    <scope>NUCLEOTIDE SEQUENCE [LARGE SCALE GENOMIC DNA]</scope>
    <source>
        <strain evidence="3 4">UMB0844</strain>
    </source>
</reference>
<evidence type="ECO:0000313" key="3">
    <source>
        <dbReference type="EMBL" id="PKY91717.1"/>
    </source>
</evidence>
<feature type="domain" description="Thiamine-binding protein" evidence="2">
    <location>
        <begin position="6"/>
        <end position="96"/>
    </location>
</feature>
<dbReference type="KEGG" id="acg:AWM71_05580"/>
<dbReference type="PANTHER" id="PTHR33777">
    <property type="entry name" value="UPF0045 PROTEIN ECM15"/>
    <property type="match status" value="1"/>
</dbReference>
<comment type="similarity">
    <text evidence="1">Belongs to the UPF0045 family.</text>
</comment>
<accession>A0A0X8F8L6</accession>
<dbReference type="GO" id="GO:0005829">
    <property type="term" value="C:cytosol"/>
    <property type="evidence" value="ECO:0007669"/>
    <property type="project" value="TreeGrafter"/>
</dbReference>
<protein>
    <recommendedName>
        <fullName evidence="2">Thiamine-binding protein domain-containing protein</fullName>
    </recommendedName>
</protein>
<name>A0A0X8F8L6_9LACT</name>
<dbReference type="InterPro" id="IPR002767">
    <property type="entry name" value="Thiamine_BP"/>
</dbReference>
<dbReference type="InterPro" id="IPR051614">
    <property type="entry name" value="UPF0045_domain"/>
</dbReference>
<dbReference type="SUPFAM" id="SSF89957">
    <property type="entry name" value="MTH1187/YkoF-like"/>
    <property type="match status" value="1"/>
</dbReference>
<dbReference type="InterPro" id="IPR029756">
    <property type="entry name" value="MTH1187/YkoF-like"/>
</dbReference>
<dbReference type="Pfam" id="PF01910">
    <property type="entry name" value="Thiamine_BP"/>
    <property type="match status" value="1"/>
</dbReference>
<proteinExistence type="inferred from homology"/>
<evidence type="ECO:0000256" key="1">
    <source>
        <dbReference type="ARBA" id="ARBA00010272"/>
    </source>
</evidence>
<evidence type="ECO:0000313" key="4">
    <source>
        <dbReference type="Proteomes" id="UP000234775"/>
    </source>
</evidence>
<dbReference type="Proteomes" id="UP000234775">
    <property type="component" value="Unassembled WGS sequence"/>
</dbReference>
<gene>
    <name evidence="3" type="ORF">CYJ27_03345</name>
</gene>